<dbReference type="STRING" id="5486.A0A367YDU2"/>
<evidence type="ECO:0000313" key="3">
    <source>
        <dbReference type="Proteomes" id="UP000253472"/>
    </source>
</evidence>
<dbReference type="GO" id="GO:0016773">
    <property type="term" value="F:phosphotransferase activity, alcohol group as acceptor"/>
    <property type="evidence" value="ECO:0007669"/>
    <property type="project" value="InterPro"/>
</dbReference>
<gene>
    <name evidence="2" type="primary">HXK1_0</name>
    <name evidence="2" type="ORF">Cantr_10857</name>
</gene>
<organism evidence="2 3">
    <name type="scientific">Candida viswanathii</name>
    <dbReference type="NCBI Taxonomy" id="5486"/>
    <lineage>
        <taxon>Eukaryota</taxon>
        <taxon>Fungi</taxon>
        <taxon>Dikarya</taxon>
        <taxon>Ascomycota</taxon>
        <taxon>Saccharomycotina</taxon>
        <taxon>Pichiomycetes</taxon>
        <taxon>Debaryomycetaceae</taxon>
        <taxon>Candida/Lodderomyces clade</taxon>
        <taxon>Candida</taxon>
    </lineage>
</organism>
<sequence>MPLPVQRHVFEPSMLSGVTQMFIGALTDDNLSAYSSEVYQDFRAALVDNSALLFAVVDIDEPASGKSRQDRATVVVEKKWIIANDFKKIDYGFFRFIGSKINEVLTRKTCLTRRCDQHRITWSFPLDTTSYNNGKIRHVSKGYTIGDDIYDQT</sequence>
<feature type="domain" description="Hexokinase N-terminal" evidence="1">
    <location>
        <begin position="72"/>
        <end position="147"/>
    </location>
</feature>
<dbReference type="Gene3D" id="3.30.420.40">
    <property type="match status" value="1"/>
</dbReference>
<dbReference type="SUPFAM" id="SSF53067">
    <property type="entry name" value="Actin-like ATPase domain"/>
    <property type="match status" value="1"/>
</dbReference>
<comment type="caution">
    <text evidence="2">The sequence shown here is derived from an EMBL/GenBank/DDBJ whole genome shotgun (WGS) entry which is preliminary data.</text>
</comment>
<dbReference type="Proteomes" id="UP000253472">
    <property type="component" value="Unassembled WGS sequence"/>
</dbReference>
<protein>
    <submittedName>
        <fullName evidence="2">N-acetylglucosamine kinase 1</fullName>
    </submittedName>
</protein>
<dbReference type="GO" id="GO:0016301">
    <property type="term" value="F:kinase activity"/>
    <property type="evidence" value="ECO:0007669"/>
    <property type="project" value="UniProtKB-KW"/>
</dbReference>
<accession>A0A367YDU2</accession>
<keyword evidence="2" id="KW-0808">Transferase</keyword>
<reference evidence="2 3" key="1">
    <citation type="submission" date="2018-06" db="EMBL/GenBank/DDBJ databases">
        <title>Whole genome sequencing of Candida tropicalis (genome annotated by CSBL at Korea University).</title>
        <authorList>
            <person name="Ahn J."/>
        </authorList>
    </citation>
    <scope>NUCLEOTIDE SEQUENCE [LARGE SCALE GENOMIC DNA]</scope>
    <source>
        <strain evidence="2 3">ATCC 20962</strain>
    </source>
</reference>
<dbReference type="OrthoDB" id="419537at2759"/>
<keyword evidence="2" id="KW-0418">Kinase</keyword>
<keyword evidence="3" id="KW-1185">Reference proteome</keyword>
<dbReference type="InterPro" id="IPR022672">
    <property type="entry name" value="Hexokinase_N"/>
</dbReference>
<dbReference type="AlphaFoldDB" id="A0A367YDU2"/>
<name>A0A367YDU2_9ASCO</name>
<dbReference type="Pfam" id="PF00349">
    <property type="entry name" value="Hexokinase_1"/>
    <property type="match status" value="1"/>
</dbReference>
<dbReference type="GO" id="GO:0005975">
    <property type="term" value="P:carbohydrate metabolic process"/>
    <property type="evidence" value="ECO:0007669"/>
    <property type="project" value="InterPro"/>
</dbReference>
<evidence type="ECO:0000313" key="2">
    <source>
        <dbReference type="EMBL" id="RCK63967.1"/>
    </source>
</evidence>
<dbReference type="EMBL" id="QLNQ01000023">
    <property type="protein sequence ID" value="RCK63967.1"/>
    <property type="molecule type" value="Genomic_DNA"/>
</dbReference>
<proteinExistence type="predicted"/>
<evidence type="ECO:0000259" key="1">
    <source>
        <dbReference type="Pfam" id="PF00349"/>
    </source>
</evidence>
<dbReference type="InterPro" id="IPR043129">
    <property type="entry name" value="ATPase_NBD"/>
</dbReference>
<dbReference type="GO" id="GO:0005524">
    <property type="term" value="F:ATP binding"/>
    <property type="evidence" value="ECO:0007669"/>
    <property type="project" value="InterPro"/>
</dbReference>